<organism evidence="3 4">
    <name type="scientific">Lentzea miocenica</name>
    <dbReference type="NCBI Taxonomy" id="3095431"/>
    <lineage>
        <taxon>Bacteria</taxon>
        <taxon>Bacillati</taxon>
        <taxon>Actinomycetota</taxon>
        <taxon>Actinomycetes</taxon>
        <taxon>Pseudonocardiales</taxon>
        <taxon>Pseudonocardiaceae</taxon>
        <taxon>Lentzea</taxon>
    </lineage>
</organism>
<dbReference type="RefSeq" id="WP_319970336.1">
    <property type="nucleotide sequence ID" value="NZ_JAXAVW010000033.1"/>
</dbReference>
<keyword evidence="2" id="KW-1133">Transmembrane helix</keyword>
<reference evidence="3 4" key="2">
    <citation type="submission" date="2023-11" db="EMBL/GenBank/DDBJ databases">
        <authorList>
            <person name="Lara A.C."/>
            <person name="Chronakova A."/>
        </authorList>
    </citation>
    <scope>NUCLEOTIDE SEQUENCE [LARGE SCALE GENOMIC DNA]</scope>
    <source>
        <strain evidence="3 4">BCCO 10_0856</strain>
    </source>
</reference>
<evidence type="ECO:0008006" key="5">
    <source>
        <dbReference type="Google" id="ProtNLM"/>
    </source>
</evidence>
<evidence type="ECO:0000256" key="2">
    <source>
        <dbReference type="SAM" id="Phobius"/>
    </source>
</evidence>
<sequence>MNVDDLANSVVRALAQYLIHQRQSGPVAFNAKLESLLNQLEILLADTYLAETLARFKDAPEDAVRVQTLCLQLAERLREDPEAARALSADLSGAPLPVPKPDRPVNSRILLIGAGVLVVAVLVVWIALSGSTPEAPRADPAPPNTTTSTTTTTTTTTTSSTAPSSASSPPSSFPASAQPGDGGAVPAGSRILVDGLPRPQNQWVFDHGDHDVQLTQFNNSLWGRLNSCYTSQRSAKQEFRLRNFKRLEVPAVGTDGTSDAGMSVKFQVFVNTDQVKPIQEVVAGPGEIKQIAVDLPADVFSVTLQASLVTVDVKNCAQGNAVWGSPHVVAGRN</sequence>
<evidence type="ECO:0000313" key="3">
    <source>
        <dbReference type="EMBL" id="MDX8035314.1"/>
    </source>
</evidence>
<proteinExistence type="predicted"/>
<keyword evidence="4" id="KW-1185">Reference proteome</keyword>
<feature type="compositionally biased region" description="Low complexity" evidence="1">
    <location>
        <begin position="144"/>
        <end position="177"/>
    </location>
</feature>
<gene>
    <name evidence="3" type="ORF">SK803_34325</name>
</gene>
<accession>A0ABU4TAY0</accession>
<evidence type="ECO:0000313" key="4">
    <source>
        <dbReference type="Proteomes" id="UP001285521"/>
    </source>
</evidence>
<comment type="caution">
    <text evidence="3">The sequence shown here is derived from an EMBL/GenBank/DDBJ whole genome shotgun (WGS) entry which is preliminary data.</text>
</comment>
<evidence type="ECO:0000256" key="1">
    <source>
        <dbReference type="SAM" id="MobiDB-lite"/>
    </source>
</evidence>
<feature type="transmembrane region" description="Helical" evidence="2">
    <location>
        <begin position="109"/>
        <end position="128"/>
    </location>
</feature>
<feature type="region of interest" description="Disordered" evidence="1">
    <location>
        <begin position="133"/>
        <end position="192"/>
    </location>
</feature>
<reference evidence="3 4" key="1">
    <citation type="submission" date="2023-11" db="EMBL/GenBank/DDBJ databases">
        <title>Lentzea sokolovensis, sp. nov., Lentzea kristufkii, sp. nov., and Lentzea miocenensis, sp. nov., rare actinobacteria from Sokolov Coal Basin, Miocene lacustrine sediment, Czech Republic.</title>
        <authorList>
            <person name="Lara A."/>
            <person name="Kotroba L."/>
            <person name="Nouioui I."/>
            <person name="Neumann-Schaal M."/>
            <person name="Mast Y."/>
            <person name="Chronakova A."/>
        </authorList>
    </citation>
    <scope>NUCLEOTIDE SEQUENCE [LARGE SCALE GENOMIC DNA]</scope>
    <source>
        <strain evidence="3 4">BCCO 10_0856</strain>
    </source>
</reference>
<protein>
    <recommendedName>
        <fullName evidence="5">NPCBM/NEW2 domain-containing protein</fullName>
    </recommendedName>
</protein>
<dbReference type="Proteomes" id="UP001285521">
    <property type="component" value="Unassembled WGS sequence"/>
</dbReference>
<keyword evidence="2" id="KW-0472">Membrane</keyword>
<keyword evidence="2" id="KW-0812">Transmembrane</keyword>
<name>A0ABU4TAY0_9PSEU</name>
<dbReference type="EMBL" id="JAXAVW010000033">
    <property type="protein sequence ID" value="MDX8035314.1"/>
    <property type="molecule type" value="Genomic_DNA"/>
</dbReference>